<protein>
    <recommendedName>
        <fullName evidence="4">HTH lysR-type domain-containing protein</fullName>
    </recommendedName>
</protein>
<dbReference type="AlphaFoldDB" id="W0LFQ0"/>
<dbReference type="GO" id="GO:0003700">
    <property type="term" value="F:DNA-binding transcription factor activity"/>
    <property type="evidence" value="ECO:0007669"/>
    <property type="project" value="InterPro"/>
</dbReference>
<evidence type="ECO:0000256" key="1">
    <source>
        <dbReference type="ARBA" id="ARBA00009437"/>
    </source>
</evidence>
<dbReference type="EMBL" id="CP007044">
    <property type="protein sequence ID" value="AHG22693.1"/>
    <property type="molecule type" value="Genomic_DNA"/>
</dbReference>
<evidence type="ECO:0000313" key="5">
    <source>
        <dbReference type="EMBL" id="AHG22693.1"/>
    </source>
</evidence>
<dbReference type="STRING" id="1441930.Z042_07240"/>
<evidence type="ECO:0000259" key="4">
    <source>
        <dbReference type="PROSITE" id="PS50931"/>
    </source>
</evidence>
<dbReference type="eggNOG" id="COG0583">
    <property type="taxonomic scope" value="Bacteria"/>
</dbReference>
<dbReference type="PANTHER" id="PTHR30126">
    <property type="entry name" value="HTH-TYPE TRANSCRIPTIONAL REGULATOR"/>
    <property type="match status" value="1"/>
</dbReference>
<dbReference type="OrthoDB" id="5289754at2"/>
<evidence type="ECO:0000313" key="6">
    <source>
        <dbReference type="Proteomes" id="UP000019030"/>
    </source>
</evidence>
<dbReference type="KEGG" id="sfo:Z042_07240"/>
<sequence>MFVSTLLRSFMVTARNKSMKIGARELFITESPLSRRIKILEEKLGYNLFLRGRDGVNLTKEGENIYNIILPHYDNLISLEEHFLNKGKILSKKADVTHGLTISVDDFLLGFLSDFVYNHSEQIKKISKRTLNENIEKDLLKNEFDMIISSDNLTLNDDIACISLQGETIQIVRSNDINPHCSKNKTIILKNILLVFLDNQNIEWREHLKKELNYVGEMKIIAMPDITNHLSFIEQGEAIGLISNSMKKLIIDRFNELTISPFVIGSTAVEASVNIYFLKRKNHMIYDKFFSKLKKDVIYADNNIFSPYFNS</sequence>
<dbReference type="InterPro" id="IPR036390">
    <property type="entry name" value="WH_DNA-bd_sf"/>
</dbReference>
<dbReference type="InterPro" id="IPR000847">
    <property type="entry name" value="LysR_HTH_N"/>
</dbReference>
<feature type="domain" description="HTH lysR-type" evidence="4">
    <location>
        <begin position="2"/>
        <end position="59"/>
    </location>
</feature>
<dbReference type="GO" id="GO:0000976">
    <property type="term" value="F:transcription cis-regulatory region binding"/>
    <property type="evidence" value="ECO:0007669"/>
    <property type="project" value="TreeGrafter"/>
</dbReference>
<keyword evidence="6" id="KW-1185">Reference proteome</keyword>
<organism evidence="5 6">
    <name type="scientific">Chania multitudinisentens RB-25</name>
    <dbReference type="NCBI Taxonomy" id="1441930"/>
    <lineage>
        <taxon>Bacteria</taxon>
        <taxon>Pseudomonadati</taxon>
        <taxon>Pseudomonadota</taxon>
        <taxon>Gammaproteobacteria</taxon>
        <taxon>Enterobacterales</taxon>
        <taxon>Yersiniaceae</taxon>
        <taxon>Chania</taxon>
    </lineage>
</organism>
<gene>
    <name evidence="5" type="ORF">Z042_07240</name>
</gene>
<dbReference type="PROSITE" id="PS50931">
    <property type="entry name" value="HTH_LYSR"/>
    <property type="match status" value="1"/>
</dbReference>
<dbReference type="RefSeq" id="WP_024909917.1">
    <property type="nucleotide sequence ID" value="NZ_CP007044.2"/>
</dbReference>
<keyword evidence="3" id="KW-0804">Transcription</keyword>
<dbReference type="Gene3D" id="1.10.10.10">
    <property type="entry name" value="Winged helix-like DNA-binding domain superfamily/Winged helix DNA-binding domain"/>
    <property type="match status" value="1"/>
</dbReference>
<dbReference type="SUPFAM" id="SSF46785">
    <property type="entry name" value="Winged helix' DNA-binding domain"/>
    <property type="match status" value="1"/>
</dbReference>
<evidence type="ECO:0000256" key="2">
    <source>
        <dbReference type="ARBA" id="ARBA00023015"/>
    </source>
</evidence>
<dbReference type="Pfam" id="PF00126">
    <property type="entry name" value="HTH_1"/>
    <property type="match status" value="1"/>
</dbReference>
<proteinExistence type="inferred from homology"/>
<dbReference type="PANTHER" id="PTHR30126:SF22">
    <property type="entry name" value="HTH-TYPE TRANSCRIPTIONAL REGULATOR YHAJ-RELATED"/>
    <property type="match status" value="1"/>
</dbReference>
<reference evidence="5 6" key="2">
    <citation type="submission" date="2015-03" db="EMBL/GenBank/DDBJ databases">
        <authorList>
            <person name="Chan K.-G."/>
        </authorList>
    </citation>
    <scope>NUCLEOTIDE SEQUENCE [LARGE SCALE GENOMIC DNA]</scope>
    <source>
        <strain evidence="5 6">RB-25</strain>
    </source>
</reference>
<evidence type="ECO:0000256" key="3">
    <source>
        <dbReference type="ARBA" id="ARBA00023163"/>
    </source>
</evidence>
<comment type="similarity">
    <text evidence="1">Belongs to the LysR transcriptional regulatory family.</text>
</comment>
<keyword evidence="2" id="KW-0805">Transcription regulation</keyword>
<reference evidence="5 6" key="1">
    <citation type="submission" date="2014-01" db="EMBL/GenBank/DDBJ databases">
        <title>Isolation of Serratia multitudinisentens RB-25 from Ex-Landfill site.</title>
        <authorList>
            <person name="Robson E.H.J."/>
        </authorList>
    </citation>
    <scope>NUCLEOTIDE SEQUENCE [LARGE SCALE GENOMIC DNA]</scope>
    <source>
        <strain evidence="5 6">RB-25</strain>
    </source>
</reference>
<dbReference type="PATRIC" id="fig|1441930.4.peg.1443"/>
<dbReference type="Proteomes" id="UP000019030">
    <property type="component" value="Chromosome"/>
</dbReference>
<name>W0LFQ0_9GAMM</name>
<dbReference type="InterPro" id="IPR036388">
    <property type="entry name" value="WH-like_DNA-bd_sf"/>
</dbReference>
<accession>W0LFQ0</accession>
<dbReference type="HOGENOM" id="CLU_943017_0_0_6"/>